<evidence type="ECO:0000256" key="1">
    <source>
        <dbReference type="SAM" id="MobiDB-lite"/>
    </source>
</evidence>
<reference evidence="2" key="1">
    <citation type="submission" date="2021-04" db="EMBL/GenBank/DDBJ databases">
        <authorList>
            <person name="Vanwijnsberghe S."/>
        </authorList>
    </citation>
    <scope>NUCLEOTIDE SEQUENCE</scope>
    <source>
        <strain evidence="2">LMG 31841</strain>
    </source>
</reference>
<protein>
    <recommendedName>
        <fullName evidence="4">GNAT family N-acetyltransferase</fullName>
    </recommendedName>
</protein>
<dbReference type="AlphaFoldDB" id="A0A9N8RTH6"/>
<organism evidence="2 3">
    <name type="scientific">Paraburkholderia saeva</name>
    <dbReference type="NCBI Taxonomy" id="2777537"/>
    <lineage>
        <taxon>Bacteria</taxon>
        <taxon>Pseudomonadati</taxon>
        <taxon>Pseudomonadota</taxon>
        <taxon>Betaproteobacteria</taxon>
        <taxon>Burkholderiales</taxon>
        <taxon>Burkholderiaceae</taxon>
        <taxon>Paraburkholderia</taxon>
    </lineage>
</organism>
<gene>
    <name evidence="2" type="ORF">LMG31841_00661</name>
</gene>
<comment type="caution">
    <text evidence="2">The sequence shown here is derived from an EMBL/GenBank/DDBJ whole genome shotgun (WGS) entry which is preliminary data.</text>
</comment>
<dbReference type="InterPro" id="IPR007434">
    <property type="entry name" value="FemAB-like"/>
</dbReference>
<sequence>MREKRARGLAATASTVVRCNGRNRDKNADKTADEATGKTKAGIKPGANTDDAAHIVHSTSNRVERLHRLNQERFDYRTGILASPLEVDAAEWNALLARQSQSTPFLRHEFLSALHTTRCAVPDTGWATQFVTLTNARTGALEAAAPVYLKGHSYGEYVFDWAWADAYKRNGVPYYPKLLCAVPFTPVQGNRLLATGEPALRHLAATVMAFAEQADVSSLHVLFPTETEARALTDLGMMQREGVQFHWLNDGYQTFDDFLSTLEQKKRKNIRAERRKVQDAGVTFRRVRGEDATDADWRFFSKCYRQTYREHFSTPYLNLDFFRLIGETMPENLLLVIAEFEGKPIASSLVVYQRDDKTGGTLYGRYWGALEHVPCLHFETAYYQPLEFCIEEKLAAFEGGAQGEHKMARGFLPTVTRSAHWLAHPAFSDAVGRFLEGETNNIHAYVDELREHNPFRT</sequence>
<keyword evidence="3" id="KW-1185">Reference proteome</keyword>
<feature type="region of interest" description="Disordered" evidence="1">
    <location>
        <begin position="20"/>
        <end position="50"/>
    </location>
</feature>
<dbReference type="PANTHER" id="PTHR47017">
    <property type="entry name" value="ACYL-COA"/>
    <property type="match status" value="1"/>
</dbReference>
<accession>A0A9N8RTH6</accession>
<evidence type="ECO:0000313" key="3">
    <source>
        <dbReference type="Proteomes" id="UP000789704"/>
    </source>
</evidence>
<evidence type="ECO:0000313" key="2">
    <source>
        <dbReference type="EMBL" id="CAG4888406.1"/>
    </source>
</evidence>
<dbReference type="Proteomes" id="UP000789704">
    <property type="component" value="Unassembled WGS sequence"/>
</dbReference>
<name>A0A9N8RTH6_9BURK</name>
<evidence type="ECO:0008006" key="4">
    <source>
        <dbReference type="Google" id="ProtNLM"/>
    </source>
</evidence>
<dbReference type="Gene3D" id="3.40.630.30">
    <property type="match status" value="1"/>
</dbReference>
<feature type="compositionally biased region" description="Basic and acidic residues" evidence="1">
    <location>
        <begin position="22"/>
        <end position="37"/>
    </location>
</feature>
<proteinExistence type="predicted"/>
<dbReference type="PANTHER" id="PTHR47017:SF1">
    <property type="entry name" value="ACYL-COA"/>
    <property type="match status" value="1"/>
</dbReference>
<dbReference type="SUPFAM" id="SSF55729">
    <property type="entry name" value="Acyl-CoA N-acyltransferases (Nat)"/>
    <property type="match status" value="1"/>
</dbReference>
<dbReference type="InterPro" id="IPR016181">
    <property type="entry name" value="Acyl_CoA_acyltransferase"/>
</dbReference>
<dbReference type="EMBL" id="CAJQZC010000001">
    <property type="protein sequence ID" value="CAG4888406.1"/>
    <property type="molecule type" value="Genomic_DNA"/>
</dbReference>
<dbReference type="Pfam" id="PF04339">
    <property type="entry name" value="FemAB_like"/>
    <property type="match status" value="1"/>
</dbReference>